<reference evidence="4" key="2">
    <citation type="submission" date="2020-09" db="EMBL/GenBank/DDBJ databases">
        <authorList>
            <person name="Sun Q."/>
            <person name="Kim S."/>
        </authorList>
    </citation>
    <scope>NUCLEOTIDE SEQUENCE</scope>
    <source>
        <strain evidence="4">KCTC 42651</strain>
    </source>
</reference>
<comment type="caution">
    <text evidence="4">The sequence shown here is derived from an EMBL/GenBank/DDBJ whole genome shotgun (WGS) entry which is preliminary data.</text>
</comment>
<dbReference type="InterPro" id="IPR007474">
    <property type="entry name" value="ApaG_domain"/>
</dbReference>
<dbReference type="EMBL" id="BMZS01000011">
    <property type="protein sequence ID" value="GHD59240.1"/>
    <property type="molecule type" value="Genomic_DNA"/>
</dbReference>
<dbReference type="Proteomes" id="UP000630353">
    <property type="component" value="Unassembled WGS sequence"/>
</dbReference>
<evidence type="ECO:0000313" key="4">
    <source>
        <dbReference type="EMBL" id="GHD59240.1"/>
    </source>
</evidence>
<dbReference type="Pfam" id="PF04379">
    <property type="entry name" value="DUF525"/>
    <property type="match status" value="1"/>
</dbReference>
<dbReference type="SUPFAM" id="SSF110069">
    <property type="entry name" value="ApaG-like"/>
    <property type="match status" value="1"/>
</dbReference>
<organism evidence="4 5">
    <name type="scientific">Thalassobaculum fulvum</name>
    <dbReference type="NCBI Taxonomy" id="1633335"/>
    <lineage>
        <taxon>Bacteria</taxon>
        <taxon>Pseudomonadati</taxon>
        <taxon>Pseudomonadota</taxon>
        <taxon>Alphaproteobacteria</taxon>
        <taxon>Rhodospirillales</taxon>
        <taxon>Thalassobaculaceae</taxon>
        <taxon>Thalassobaculum</taxon>
    </lineage>
</organism>
<protein>
    <recommendedName>
        <fullName evidence="1 2">Protein ApaG</fullName>
    </recommendedName>
</protein>
<keyword evidence="5" id="KW-1185">Reference proteome</keyword>
<proteinExistence type="inferred from homology"/>
<evidence type="ECO:0000259" key="3">
    <source>
        <dbReference type="PROSITE" id="PS51087"/>
    </source>
</evidence>
<feature type="domain" description="ApaG" evidence="3">
    <location>
        <begin position="3"/>
        <end position="127"/>
    </location>
</feature>
<gene>
    <name evidence="2 4" type="primary">apaG</name>
    <name evidence="4" type="ORF">GCM10017083_43130</name>
</gene>
<dbReference type="InterPro" id="IPR023065">
    <property type="entry name" value="Uncharacterised_ApaG"/>
</dbReference>
<evidence type="ECO:0000313" key="5">
    <source>
        <dbReference type="Proteomes" id="UP000630353"/>
    </source>
</evidence>
<reference evidence="4" key="1">
    <citation type="journal article" date="2014" name="Int. J. Syst. Evol. Microbiol.">
        <title>Complete genome sequence of Corynebacterium casei LMG S-19264T (=DSM 44701T), isolated from a smear-ripened cheese.</title>
        <authorList>
            <consortium name="US DOE Joint Genome Institute (JGI-PGF)"/>
            <person name="Walter F."/>
            <person name="Albersmeier A."/>
            <person name="Kalinowski J."/>
            <person name="Ruckert C."/>
        </authorList>
    </citation>
    <scope>NUCLEOTIDE SEQUENCE</scope>
    <source>
        <strain evidence="4">KCTC 42651</strain>
    </source>
</reference>
<sequence length="130" mass="14611">MYSSTTHDIRVTVQPVFLEEQSSPDERQFMWAYQVRIENLGGQTVRLRNRFWSITDAEGRTQEVRGPGVVGEQPVLRPGDSFEYTSGCPLNTPSGMMVGSYGMEVETGEWLEVAIPAFSLDSPHQRVSLN</sequence>
<evidence type="ECO:0000256" key="2">
    <source>
        <dbReference type="HAMAP-Rule" id="MF_00791"/>
    </source>
</evidence>
<dbReference type="RefSeq" id="WP_189993554.1">
    <property type="nucleotide sequence ID" value="NZ_BMZS01000011.1"/>
</dbReference>
<dbReference type="PANTHER" id="PTHR14289">
    <property type="entry name" value="F-BOX ONLY PROTEIN 3"/>
    <property type="match status" value="1"/>
</dbReference>
<evidence type="ECO:0000256" key="1">
    <source>
        <dbReference type="ARBA" id="ARBA00017693"/>
    </source>
</evidence>
<dbReference type="PROSITE" id="PS51087">
    <property type="entry name" value="APAG"/>
    <property type="match status" value="1"/>
</dbReference>
<dbReference type="PANTHER" id="PTHR14289:SF16">
    <property type="entry name" value="POLYMERASE DELTA-INTERACTING PROTEIN 2"/>
    <property type="match status" value="1"/>
</dbReference>
<dbReference type="AlphaFoldDB" id="A0A918XW78"/>
<dbReference type="GO" id="GO:0070987">
    <property type="term" value="P:error-free translesion synthesis"/>
    <property type="evidence" value="ECO:0007669"/>
    <property type="project" value="TreeGrafter"/>
</dbReference>
<dbReference type="InterPro" id="IPR036767">
    <property type="entry name" value="ApaG_sf"/>
</dbReference>
<dbReference type="NCBIfam" id="NF003967">
    <property type="entry name" value="PRK05461.1"/>
    <property type="match status" value="1"/>
</dbReference>
<name>A0A918XW78_9PROT</name>
<accession>A0A918XW78</accession>
<dbReference type="Gene3D" id="2.60.40.1470">
    <property type="entry name" value="ApaG domain"/>
    <property type="match status" value="1"/>
</dbReference>
<dbReference type="HAMAP" id="MF_00791">
    <property type="entry name" value="ApaG"/>
    <property type="match status" value="1"/>
</dbReference>